<dbReference type="AlphaFoldDB" id="A0A1G2KXE3"/>
<evidence type="ECO:0000256" key="9">
    <source>
        <dbReference type="SAM" id="Phobius"/>
    </source>
</evidence>
<evidence type="ECO:0000256" key="7">
    <source>
        <dbReference type="ARBA" id="ARBA00022989"/>
    </source>
</evidence>
<evidence type="ECO:0000256" key="6">
    <source>
        <dbReference type="ARBA" id="ARBA00022970"/>
    </source>
</evidence>
<evidence type="ECO:0000313" key="10">
    <source>
        <dbReference type="EMBL" id="OHA03099.1"/>
    </source>
</evidence>
<proteinExistence type="predicted"/>
<evidence type="ECO:0000256" key="2">
    <source>
        <dbReference type="ARBA" id="ARBA00022448"/>
    </source>
</evidence>
<keyword evidence="8 9" id="KW-0472">Membrane</keyword>
<dbReference type="PANTHER" id="PTHR46997">
    <property type="entry name" value="LOW AFFINITY TRYPTOPHAN PERMEASE-RELATED"/>
    <property type="match status" value="1"/>
</dbReference>
<dbReference type="GO" id="GO:0015173">
    <property type="term" value="F:aromatic amino acid transmembrane transporter activity"/>
    <property type="evidence" value="ECO:0007669"/>
    <property type="project" value="InterPro"/>
</dbReference>
<dbReference type="Gene3D" id="1.20.1740.10">
    <property type="entry name" value="Amino acid/polyamine transporter I"/>
    <property type="match status" value="1"/>
</dbReference>
<keyword evidence="2" id="KW-0813">Transport</keyword>
<protein>
    <recommendedName>
        <fullName evidence="12">Amino acid transporter transmembrane domain-containing protein</fullName>
    </recommendedName>
</protein>
<evidence type="ECO:0000256" key="5">
    <source>
        <dbReference type="ARBA" id="ARBA00022692"/>
    </source>
</evidence>
<feature type="transmembrane region" description="Helical" evidence="9">
    <location>
        <begin position="81"/>
        <end position="104"/>
    </location>
</feature>
<dbReference type="InterPro" id="IPR018227">
    <property type="entry name" value="Amino_acid_transport_2"/>
</dbReference>
<feature type="transmembrane region" description="Helical" evidence="9">
    <location>
        <begin position="347"/>
        <end position="367"/>
    </location>
</feature>
<reference evidence="10 11" key="1">
    <citation type="journal article" date="2016" name="Nat. Commun.">
        <title>Thousands of microbial genomes shed light on interconnected biogeochemical processes in an aquifer system.</title>
        <authorList>
            <person name="Anantharaman K."/>
            <person name="Brown C.T."/>
            <person name="Hug L.A."/>
            <person name="Sharon I."/>
            <person name="Castelle C.J."/>
            <person name="Probst A.J."/>
            <person name="Thomas B.C."/>
            <person name="Singh A."/>
            <person name="Wilkins M.J."/>
            <person name="Karaoz U."/>
            <person name="Brodie E.L."/>
            <person name="Williams K.H."/>
            <person name="Hubbard S.S."/>
            <person name="Banfield J.F."/>
        </authorList>
    </citation>
    <scope>NUCLEOTIDE SEQUENCE [LARGE SCALE GENOMIC DNA]</scope>
</reference>
<gene>
    <name evidence="10" type="ORF">A3C92_02045</name>
</gene>
<sequence>MRVFFEAVLMLAGMIIGVGMFAIPFSFAAAGFWLGAAELAVLAMAVLALHVLYGEIVLATPQYHRMPGYIRTYLGRGAAGVSWASTLAGTIGTLLAYIIVGSLFLEILLSRVAPNISAGGLALALAVAVCAITFFPFRKEAAINGLLTIFEIAFIALLALYLLPDVSLPHLSGIYPERMWAPYGVLLFALTGASVIPDMATLLGRNKKKVRTAIVAGSLIPPALYFLFAFGVVGVSGPATSEEAIAGLGSMLGHRIVLWGSAAGLLAVLTSYIALSENFQALLALDMGLQRRAAWITASVIPYAAYLAGFQNFIAIISVVGVLAFAVDGTLFLMMGRKIRKKEGTALSLRAVAGYVVFAAIVVGVLAELARTL</sequence>
<comment type="caution">
    <text evidence="10">The sequence shown here is derived from an EMBL/GenBank/DDBJ whole genome shotgun (WGS) entry which is preliminary data.</text>
</comment>
<evidence type="ECO:0008006" key="12">
    <source>
        <dbReference type="Google" id="ProtNLM"/>
    </source>
</evidence>
<dbReference type="Proteomes" id="UP000177177">
    <property type="component" value="Unassembled WGS sequence"/>
</dbReference>
<keyword evidence="3" id="KW-1003">Cell membrane</keyword>
<feature type="transmembrane region" description="Helical" evidence="9">
    <location>
        <begin position="7"/>
        <end position="33"/>
    </location>
</feature>
<organism evidence="10 11">
    <name type="scientific">Candidatus Sungbacteria bacterium RIFCSPHIGHO2_02_FULL_53_17</name>
    <dbReference type="NCBI Taxonomy" id="1802275"/>
    <lineage>
        <taxon>Bacteria</taxon>
        <taxon>Candidatus Sungiibacteriota</taxon>
    </lineage>
</organism>
<evidence type="ECO:0000256" key="4">
    <source>
        <dbReference type="ARBA" id="ARBA00022519"/>
    </source>
</evidence>
<dbReference type="GO" id="GO:0003333">
    <property type="term" value="P:amino acid transmembrane transport"/>
    <property type="evidence" value="ECO:0007669"/>
    <property type="project" value="InterPro"/>
</dbReference>
<feature type="transmembrane region" description="Helical" evidence="9">
    <location>
        <begin position="256"/>
        <end position="277"/>
    </location>
</feature>
<feature type="transmembrane region" description="Helical" evidence="9">
    <location>
        <begin position="39"/>
        <end position="60"/>
    </location>
</feature>
<evidence type="ECO:0000256" key="3">
    <source>
        <dbReference type="ARBA" id="ARBA00022475"/>
    </source>
</evidence>
<evidence type="ECO:0000256" key="1">
    <source>
        <dbReference type="ARBA" id="ARBA00004429"/>
    </source>
</evidence>
<name>A0A1G2KXE3_9BACT</name>
<dbReference type="GO" id="GO:0005886">
    <property type="term" value="C:plasma membrane"/>
    <property type="evidence" value="ECO:0007669"/>
    <property type="project" value="UniProtKB-SubCell"/>
</dbReference>
<feature type="transmembrane region" description="Helical" evidence="9">
    <location>
        <begin position="289"/>
        <end position="307"/>
    </location>
</feature>
<keyword evidence="6" id="KW-0029">Amino-acid transport</keyword>
<evidence type="ECO:0000256" key="8">
    <source>
        <dbReference type="ARBA" id="ARBA00023136"/>
    </source>
</evidence>
<evidence type="ECO:0000313" key="11">
    <source>
        <dbReference type="Proteomes" id="UP000177177"/>
    </source>
</evidence>
<accession>A0A1G2KXE3</accession>
<feature type="transmembrane region" description="Helical" evidence="9">
    <location>
        <begin position="142"/>
        <end position="163"/>
    </location>
</feature>
<feature type="transmembrane region" description="Helical" evidence="9">
    <location>
        <begin position="183"/>
        <end position="203"/>
    </location>
</feature>
<feature type="transmembrane region" description="Helical" evidence="9">
    <location>
        <begin position="116"/>
        <end position="135"/>
    </location>
</feature>
<dbReference type="EMBL" id="MHQN01000024">
    <property type="protein sequence ID" value="OHA03099.1"/>
    <property type="molecule type" value="Genomic_DNA"/>
</dbReference>
<dbReference type="PANTHER" id="PTHR46997:SF2">
    <property type="entry name" value="TYROSINE-SPECIFIC TRANSPORT SYSTEM"/>
    <property type="match status" value="1"/>
</dbReference>
<keyword evidence="4" id="KW-0997">Cell inner membrane</keyword>
<dbReference type="Pfam" id="PF03222">
    <property type="entry name" value="Trp_Tyr_perm"/>
    <property type="match status" value="1"/>
</dbReference>
<feature type="transmembrane region" description="Helical" evidence="9">
    <location>
        <begin position="313"/>
        <end position="335"/>
    </location>
</feature>
<feature type="transmembrane region" description="Helical" evidence="9">
    <location>
        <begin position="215"/>
        <end position="236"/>
    </location>
</feature>
<keyword evidence="5 9" id="KW-0812">Transmembrane</keyword>
<comment type="subcellular location">
    <subcellularLocation>
        <location evidence="1">Cell inner membrane</location>
        <topology evidence="1">Multi-pass membrane protein</topology>
    </subcellularLocation>
</comment>
<keyword evidence="7 9" id="KW-1133">Transmembrane helix</keyword>
<dbReference type="InterPro" id="IPR013059">
    <property type="entry name" value="Trp_tyr_transpt"/>
</dbReference>